<dbReference type="GO" id="GO:0008270">
    <property type="term" value="F:zinc ion binding"/>
    <property type="evidence" value="ECO:0007669"/>
    <property type="project" value="UniProtKB-KW"/>
</dbReference>
<dbReference type="Pfam" id="PF00642">
    <property type="entry name" value="zf-CCCH"/>
    <property type="match status" value="1"/>
</dbReference>
<feature type="region of interest" description="Disordered" evidence="2">
    <location>
        <begin position="299"/>
        <end position="331"/>
    </location>
</feature>
<feature type="compositionally biased region" description="Low complexity" evidence="2">
    <location>
        <begin position="622"/>
        <end position="632"/>
    </location>
</feature>
<dbReference type="OrthoDB" id="10676392at2759"/>
<feature type="compositionally biased region" description="Low complexity" evidence="2">
    <location>
        <begin position="312"/>
        <end position="321"/>
    </location>
</feature>
<feature type="region of interest" description="Disordered" evidence="2">
    <location>
        <begin position="88"/>
        <end position="150"/>
    </location>
</feature>
<dbReference type="RefSeq" id="XP_007866820.1">
    <property type="nucleotide sequence ID" value="XM_007868629.1"/>
</dbReference>
<evidence type="ECO:0000313" key="4">
    <source>
        <dbReference type="EMBL" id="EPQ54521.1"/>
    </source>
</evidence>
<organism evidence="4 5">
    <name type="scientific">Gloeophyllum trabeum (strain ATCC 11539 / FP-39264 / Madison 617)</name>
    <name type="common">Brown rot fungus</name>
    <dbReference type="NCBI Taxonomy" id="670483"/>
    <lineage>
        <taxon>Eukaryota</taxon>
        <taxon>Fungi</taxon>
        <taxon>Dikarya</taxon>
        <taxon>Basidiomycota</taxon>
        <taxon>Agaricomycotina</taxon>
        <taxon>Agaricomycetes</taxon>
        <taxon>Gloeophyllales</taxon>
        <taxon>Gloeophyllaceae</taxon>
        <taxon>Gloeophyllum</taxon>
    </lineage>
</organism>
<keyword evidence="1" id="KW-0863">Zinc-finger</keyword>
<dbReference type="HOGENOM" id="CLU_325727_0_0_1"/>
<feature type="compositionally biased region" description="Basic residues" evidence="2">
    <location>
        <begin position="789"/>
        <end position="803"/>
    </location>
</feature>
<accession>S7Q3G5</accession>
<feature type="compositionally biased region" description="Basic and acidic residues" evidence="2">
    <location>
        <begin position="820"/>
        <end position="834"/>
    </location>
</feature>
<feature type="zinc finger region" description="C3H1-type" evidence="1">
    <location>
        <begin position="1"/>
        <end position="18"/>
    </location>
</feature>
<reference evidence="4 5" key="1">
    <citation type="journal article" date="2012" name="Science">
        <title>The Paleozoic origin of enzymatic lignin decomposition reconstructed from 31 fungal genomes.</title>
        <authorList>
            <person name="Floudas D."/>
            <person name="Binder M."/>
            <person name="Riley R."/>
            <person name="Barry K."/>
            <person name="Blanchette R.A."/>
            <person name="Henrissat B."/>
            <person name="Martinez A.T."/>
            <person name="Otillar R."/>
            <person name="Spatafora J.W."/>
            <person name="Yadav J.S."/>
            <person name="Aerts A."/>
            <person name="Benoit I."/>
            <person name="Boyd A."/>
            <person name="Carlson A."/>
            <person name="Copeland A."/>
            <person name="Coutinho P.M."/>
            <person name="de Vries R.P."/>
            <person name="Ferreira P."/>
            <person name="Findley K."/>
            <person name="Foster B."/>
            <person name="Gaskell J."/>
            <person name="Glotzer D."/>
            <person name="Gorecki P."/>
            <person name="Heitman J."/>
            <person name="Hesse C."/>
            <person name="Hori C."/>
            <person name="Igarashi K."/>
            <person name="Jurgens J.A."/>
            <person name="Kallen N."/>
            <person name="Kersten P."/>
            <person name="Kohler A."/>
            <person name="Kuees U."/>
            <person name="Kumar T.K.A."/>
            <person name="Kuo A."/>
            <person name="LaButti K."/>
            <person name="Larrondo L.F."/>
            <person name="Lindquist E."/>
            <person name="Ling A."/>
            <person name="Lombard V."/>
            <person name="Lucas S."/>
            <person name="Lundell T."/>
            <person name="Martin R."/>
            <person name="McLaughlin D.J."/>
            <person name="Morgenstern I."/>
            <person name="Morin E."/>
            <person name="Murat C."/>
            <person name="Nagy L.G."/>
            <person name="Nolan M."/>
            <person name="Ohm R.A."/>
            <person name="Patyshakuliyeva A."/>
            <person name="Rokas A."/>
            <person name="Ruiz-Duenas F.J."/>
            <person name="Sabat G."/>
            <person name="Salamov A."/>
            <person name="Samejima M."/>
            <person name="Schmutz J."/>
            <person name="Slot J.C."/>
            <person name="St John F."/>
            <person name="Stenlid J."/>
            <person name="Sun H."/>
            <person name="Sun S."/>
            <person name="Syed K."/>
            <person name="Tsang A."/>
            <person name="Wiebenga A."/>
            <person name="Young D."/>
            <person name="Pisabarro A."/>
            <person name="Eastwood D.C."/>
            <person name="Martin F."/>
            <person name="Cullen D."/>
            <person name="Grigoriev I.V."/>
            <person name="Hibbett D.S."/>
        </authorList>
    </citation>
    <scope>NUCLEOTIDE SEQUENCE [LARGE SCALE GENOMIC DNA]</scope>
    <source>
        <strain evidence="4 5">ATCC 11539</strain>
    </source>
</reference>
<dbReference type="AlphaFoldDB" id="S7Q3G5"/>
<keyword evidence="1" id="KW-0862">Zinc</keyword>
<name>S7Q3G5_GLOTA</name>
<dbReference type="Proteomes" id="UP000030669">
    <property type="component" value="Unassembled WGS sequence"/>
</dbReference>
<dbReference type="OMA" id="MDICANE"/>
<feature type="region of interest" description="Disordered" evidence="2">
    <location>
        <begin position="606"/>
        <end position="643"/>
    </location>
</feature>
<keyword evidence="1" id="KW-0479">Metal-binding</keyword>
<gene>
    <name evidence="4" type="ORF">GLOTRDRAFT_94009</name>
</gene>
<feature type="region of interest" description="Disordered" evidence="2">
    <location>
        <begin position="502"/>
        <end position="539"/>
    </location>
</feature>
<feature type="region of interest" description="Disordered" evidence="2">
    <location>
        <begin position="732"/>
        <end position="885"/>
    </location>
</feature>
<evidence type="ECO:0000313" key="5">
    <source>
        <dbReference type="Proteomes" id="UP000030669"/>
    </source>
</evidence>
<evidence type="ECO:0000256" key="2">
    <source>
        <dbReference type="SAM" id="MobiDB-lite"/>
    </source>
</evidence>
<dbReference type="GeneID" id="19309573"/>
<feature type="zinc finger region" description="C3H1-type" evidence="1">
    <location>
        <begin position="68"/>
        <end position="88"/>
    </location>
</feature>
<feature type="compositionally biased region" description="Low complexity" evidence="2">
    <location>
        <begin position="103"/>
        <end position="116"/>
    </location>
</feature>
<feature type="domain" description="C3H1-type" evidence="3">
    <location>
        <begin position="1"/>
        <end position="18"/>
    </location>
</feature>
<protein>
    <recommendedName>
        <fullName evidence="3">C3H1-type domain-containing protein</fullName>
    </recommendedName>
</protein>
<feature type="compositionally biased region" description="Polar residues" evidence="2">
    <location>
        <begin position="34"/>
        <end position="43"/>
    </location>
</feature>
<feature type="compositionally biased region" description="Low complexity" evidence="2">
    <location>
        <begin position="49"/>
        <end position="58"/>
    </location>
</feature>
<feature type="region of interest" description="Disordered" evidence="2">
    <location>
        <begin position="14"/>
        <end position="59"/>
    </location>
</feature>
<dbReference type="KEGG" id="gtr:GLOTRDRAFT_94009"/>
<feature type="domain" description="C3H1-type" evidence="3">
    <location>
        <begin position="68"/>
        <end position="88"/>
    </location>
</feature>
<evidence type="ECO:0000256" key="1">
    <source>
        <dbReference type="PROSITE-ProRule" id="PRU00723"/>
    </source>
</evidence>
<dbReference type="InterPro" id="IPR000571">
    <property type="entry name" value="Znf_CCCH"/>
</dbReference>
<dbReference type="PROSITE" id="PS50103">
    <property type="entry name" value="ZF_C3H1"/>
    <property type="match status" value="2"/>
</dbReference>
<evidence type="ECO:0000259" key="3">
    <source>
        <dbReference type="PROSITE" id="PS50103"/>
    </source>
</evidence>
<proteinExistence type="predicted"/>
<keyword evidence="5" id="KW-1185">Reference proteome</keyword>
<feature type="compositionally biased region" description="Acidic residues" evidence="2">
    <location>
        <begin position="868"/>
        <end position="877"/>
    </location>
</feature>
<dbReference type="EMBL" id="KB469303">
    <property type="protein sequence ID" value="EPQ54521.1"/>
    <property type="molecule type" value="Genomic_DNA"/>
</dbReference>
<sequence>MAGFCAHGNTCRFAHPSTSSALSAGPSRPPARATLSSLSNSRPSIPPRTGSSASATTAEGAHLDSAGYNKEGGYCPYGLSCKYYHPPPPPPTSTPKTPLKDVPSTPIHSISSTHSSPLVWPPPTYKLLGQPRPAVRPSPHTPESPSTRRKNARAYLREFPARRLTFDSPSLDASVTNIMTSSSVSLDHSRNSSLEVNVSSEAVTSPPRDIRRVVGSGRPIFADFAPQDTSSPPPRNVAALRILPSRPGSPHDTPERDSFSLSDLSIAVEGLPTSVEALGDPICESIGDPSFEEDDIFVVSPSRGPSLRPIRSTTPQPSSPDSKSDDLPPFVGATLPDFQRAVSPNPCDRDPSPVVRGSLLPSFPITSPGRPPFPDPVYHLDPAPSLASRRGSTGTAPQAAEHRPTLLIRAPLTHGDPNPPCSINQVNSEAYDVSEPGEPKRVLALPERPQYVHASGYVPRTSVQIHAEPMRRGNNAAPTNKRENPPLFLGQGSVPPVFSSQPVCGGPQTVRSNVKVKSGRPKRDSAVPPGGLGPGGISSTRAYEKPLALPPYTQGVVQRAEVSRRLSSLGARGLIEGSAPEVPSNATSGLRPNWAVQGLGDTRGDVFSSLENGSVQGPRGVPPTVVQSVPPTHGTRESDRPSTVPVDLDAEITRKIRSIERLGSSIDPPPPQRCSSHPAQRNALNVHIAQARESRKVPALPVQVANPVPSQPLSPVPLRWYQRSTTHFRSATVPNNALGPIPESRPVTPEWSYARLPRDQYGTRQRHGSSEDGRGHRQPMSHENPRIGYGHKKRKKNRKRRPAGVRPQTPPPPRIGPKPGRRERAQRQRFQHEMEELDLIMRPHSRTPPPTQPRAQTSPPKPRHVAAVEEEEEEEELLSLVAESP</sequence>